<comment type="caution">
    <text evidence="10">The sequence shown here is derived from an EMBL/GenBank/DDBJ whole genome shotgun (WGS) entry which is preliminary data.</text>
</comment>
<dbReference type="SMART" id="SM00382">
    <property type="entry name" value="AAA"/>
    <property type="match status" value="1"/>
</dbReference>
<dbReference type="InterPro" id="IPR017871">
    <property type="entry name" value="ABC_transporter-like_CS"/>
</dbReference>
<dbReference type="InterPro" id="IPR011527">
    <property type="entry name" value="ABC1_TM_dom"/>
</dbReference>
<dbReference type="RefSeq" id="WP_188445001.1">
    <property type="nucleotide sequence ID" value="NZ_BMDW01000001.1"/>
</dbReference>
<evidence type="ECO:0000313" key="10">
    <source>
        <dbReference type="EMBL" id="GGA36056.1"/>
    </source>
</evidence>
<dbReference type="InterPro" id="IPR039421">
    <property type="entry name" value="Type_1_exporter"/>
</dbReference>
<dbReference type="PANTHER" id="PTHR24221:SF654">
    <property type="entry name" value="ATP-BINDING CASSETTE SUB-FAMILY B MEMBER 6"/>
    <property type="match status" value="1"/>
</dbReference>
<dbReference type="InterPro" id="IPR003593">
    <property type="entry name" value="AAA+_ATPase"/>
</dbReference>
<keyword evidence="3" id="KW-0547">Nucleotide-binding</keyword>
<evidence type="ECO:0000259" key="9">
    <source>
        <dbReference type="PROSITE" id="PS50929"/>
    </source>
</evidence>
<dbReference type="SUPFAM" id="SSF52540">
    <property type="entry name" value="P-loop containing nucleoside triphosphate hydrolases"/>
    <property type="match status" value="1"/>
</dbReference>
<feature type="domain" description="ABC transmembrane type-1" evidence="9">
    <location>
        <begin position="40"/>
        <end position="332"/>
    </location>
</feature>
<dbReference type="Gene3D" id="1.20.1560.10">
    <property type="entry name" value="ABC transporter type 1, transmembrane domain"/>
    <property type="match status" value="1"/>
</dbReference>
<reference evidence="11" key="1">
    <citation type="journal article" date="2019" name="Int. J. Syst. Evol. Microbiol.">
        <title>The Global Catalogue of Microorganisms (GCM) 10K type strain sequencing project: providing services to taxonomists for standard genome sequencing and annotation.</title>
        <authorList>
            <consortium name="The Broad Institute Genomics Platform"/>
            <consortium name="The Broad Institute Genome Sequencing Center for Infectious Disease"/>
            <person name="Wu L."/>
            <person name="Ma J."/>
        </authorList>
    </citation>
    <scope>NUCLEOTIDE SEQUENCE [LARGE SCALE GENOMIC DNA]</scope>
    <source>
        <strain evidence="11">CGMCC 1.10106</strain>
    </source>
</reference>
<evidence type="ECO:0000256" key="7">
    <source>
        <dbReference type="SAM" id="Phobius"/>
    </source>
</evidence>
<dbReference type="PROSITE" id="PS00211">
    <property type="entry name" value="ABC_TRANSPORTER_1"/>
    <property type="match status" value="1"/>
</dbReference>
<dbReference type="PROSITE" id="PS50893">
    <property type="entry name" value="ABC_TRANSPORTER_2"/>
    <property type="match status" value="1"/>
</dbReference>
<organism evidence="10 11">
    <name type="scientific">Sphingomonas psychrolutea</name>
    <dbReference type="NCBI Taxonomy" id="1259676"/>
    <lineage>
        <taxon>Bacteria</taxon>
        <taxon>Pseudomonadati</taxon>
        <taxon>Pseudomonadota</taxon>
        <taxon>Alphaproteobacteria</taxon>
        <taxon>Sphingomonadales</taxon>
        <taxon>Sphingomonadaceae</taxon>
        <taxon>Sphingomonas</taxon>
    </lineage>
</organism>
<dbReference type="CDD" id="cd03228">
    <property type="entry name" value="ABCC_MRP_Like"/>
    <property type="match status" value="1"/>
</dbReference>
<feature type="transmembrane region" description="Helical" evidence="7">
    <location>
        <begin position="84"/>
        <end position="110"/>
    </location>
</feature>
<dbReference type="Proteomes" id="UP000618591">
    <property type="component" value="Unassembled WGS sequence"/>
</dbReference>
<gene>
    <name evidence="10" type="ORF">GCM10011395_03050</name>
</gene>
<evidence type="ECO:0000256" key="2">
    <source>
        <dbReference type="ARBA" id="ARBA00022692"/>
    </source>
</evidence>
<feature type="transmembrane region" description="Helical" evidence="7">
    <location>
        <begin position="195"/>
        <end position="213"/>
    </location>
</feature>
<keyword evidence="11" id="KW-1185">Reference proteome</keyword>
<dbReference type="InterPro" id="IPR036640">
    <property type="entry name" value="ABC1_TM_sf"/>
</dbReference>
<dbReference type="Pfam" id="PF00005">
    <property type="entry name" value="ABC_tran"/>
    <property type="match status" value="1"/>
</dbReference>
<keyword evidence="2 7" id="KW-0812">Transmembrane</keyword>
<keyword evidence="4" id="KW-0067">ATP-binding</keyword>
<evidence type="ECO:0000256" key="5">
    <source>
        <dbReference type="ARBA" id="ARBA00022989"/>
    </source>
</evidence>
<name>A0ABQ1G2E8_9SPHN</name>
<dbReference type="SUPFAM" id="SSF90123">
    <property type="entry name" value="ABC transporter transmembrane region"/>
    <property type="match status" value="1"/>
</dbReference>
<dbReference type="InterPro" id="IPR003439">
    <property type="entry name" value="ABC_transporter-like_ATP-bd"/>
</dbReference>
<proteinExistence type="predicted"/>
<keyword evidence="6 7" id="KW-0472">Membrane</keyword>
<sequence>MATATRFDMDKTTPAGLGSVWQPAAAFVRVFVGFAGRQGWIATGLVAAGAVLDGVGLLLLIPILDSVVTRAGGASRISTTLDAIGLHTAFSRLIALLGAFVLLAVVRALVQFARDIALAKLQSTFVEYQRNQVMRAVAAASWSRIVGLRHARITNLLTTEVSRVAGSAQFLIQASVAAAMLVVQAALALTLAPVLALATTALVLIGGGAVFLAQGKIRDIGAGMVHGNAALMGSANGFLSGLKAAAAQNTQNEFIAEFESIQASLRETGLSFQRRQANSRRVFAIGSGFAAASVVLIGFATNVPPAVLITLVLVFARMSGPAILIQQAAQNFFFALPSFEALQAFQSELAAERATTPAPVLPPPGAIAARDLVYRYATGGGIGDASLTIESGSFVGIVGPSGAGKTTLIDVLIGLTEPQSGTLSVGGMVLDAAGRAGWREGVAYVPQEGFLFHDTVRRNLAWGNRAPDEAAMWDALEFVGADALVRRMPDGIDTIVGERGALLSGGERQRLALARAILRRPRLLVLDEAMNAIDAGSETLLLGRIAALEPRPTILMISHRAESMATCDQVIRVEGGVVAG</sequence>
<evidence type="ECO:0000256" key="6">
    <source>
        <dbReference type="ARBA" id="ARBA00023136"/>
    </source>
</evidence>
<accession>A0ABQ1G2E8</accession>
<dbReference type="PROSITE" id="PS50929">
    <property type="entry name" value="ABC_TM1F"/>
    <property type="match status" value="1"/>
</dbReference>
<dbReference type="Pfam" id="PF00664">
    <property type="entry name" value="ABC_membrane"/>
    <property type="match status" value="1"/>
</dbReference>
<feature type="transmembrane region" description="Helical" evidence="7">
    <location>
        <begin position="170"/>
        <end position="189"/>
    </location>
</feature>
<keyword evidence="5 7" id="KW-1133">Transmembrane helix</keyword>
<comment type="subcellular location">
    <subcellularLocation>
        <location evidence="1">Cell membrane</location>
        <topology evidence="1">Multi-pass membrane protein</topology>
    </subcellularLocation>
</comment>
<dbReference type="InterPro" id="IPR027417">
    <property type="entry name" value="P-loop_NTPase"/>
</dbReference>
<protein>
    <submittedName>
        <fullName evidence="10">ABC transporter permease</fullName>
    </submittedName>
</protein>
<dbReference type="PANTHER" id="PTHR24221">
    <property type="entry name" value="ATP-BINDING CASSETTE SUB-FAMILY B"/>
    <property type="match status" value="1"/>
</dbReference>
<feature type="transmembrane region" description="Helical" evidence="7">
    <location>
        <begin position="39"/>
        <end position="64"/>
    </location>
</feature>
<dbReference type="EMBL" id="BMDW01000001">
    <property type="protein sequence ID" value="GGA36056.1"/>
    <property type="molecule type" value="Genomic_DNA"/>
</dbReference>
<evidence type="ECO:0000256" key="4">
    <source>
        <dbReference type="ARBA" id="ARBA00022840"/>
    </source>
</evidence>
<evidence type="ECO:0000256" key="1">
    <source>
        <dbReference type="ARBA" id="ARBA00004651"/>
    </source>
</evidence>
<feature type="transmembrane region" description="Helical" evidence="7">
    <location>
        <begin position="282"/>
        <end position="300"/>
    </location>
</feature>
<evidence type="ECO:0000259" key="8">
    <source>
        <dbReference type="PROSITE" id="PS50893"/>
    </source>
</evidence>
<dbReference type="Gene3D" id="3.40.50.300">
    <property type="entry name" value="P-loop containing nucleotide triphosphate hydrolases"/>
    <property type="match status" value="1"/>
</dbReference>
<evidence type="ECO:0000256" key="3">
    <source>
        <dbReference type="ARBA" id="ARBA00022741"/>
    </source>
</evidence>
<feature type="domain" description="ABC transporter" evidence="8">
    <location>
        <begin position="367"/>
        <end position="579"/>
    </location>
</feature>
<evidence type="ECO:0000313" key="11">
    <source>
        <dbReference type="Proteomes" id="UP000618591"/>
    </source>
</evidence>